<dbReference type="AlphaFoldDB" id="A0A183IW29"/>
<feature type="compositionally biased region" description="Acidic residues" evidence="1">
    <location>
        <begin position="46"/>
        <end position="56"/>
    </location>
</feature>
<gene>
    <name evidence="2" type="ORF">SBAD_LOCUS7826</name>
</gene>
<accession>A0A183IW29</accession>
<reference evidence="4" key="1">
    <citation type="submission" date="2016-06" db="UniProtKB">
        <authorList>
            <consortium name="WormBaseParasite"/>
        </authorList>
    </citation>
    <scope>IDENTIFICATION</scope>
</reference>
<organism evidence="4">
    <name type="scientific">Soboliphyme baturini</name>
    <dbReference type="NCBI Taxonomy" id="241478"/>
    <lineage>
        <taxon>Eukaryota</taxon>
        <taxon>Metazoa</taxon>
        <taxon>Ecdysozoa</taxon>
        <taxon>Nematoda</taxon>
        <taxon>Enoplea</taxon>
        <taxon>Dorylaimia</taxon>
        <taxon>Dioctophymatida</taxon>
        <taxon>Dioctophymatoidea</taxon>
        <taxon>Soboliphymatidae</taxon>
        <taxon>Soboliphyme</taxon>
    </lineage>
</organism>
<name>A0A183IW29_9BILA</name>
<keyword evidence="3" id="KW-1185">Reference proteome</keyword>
<protein>
    <submittedName>
        <fullName evidence="2 4">Uncharacterized protein</fullName>
    </submittedName>
</protein>
<proteinExistence type="predicted"/>
<sequence>MGYFVNSVSRGGGGDDCYGNSSLEPDSWPRVKRCPSASRRPTDGASNDDDDDDDETGSTHHLMYGR</sequence>
<reference evidence="2 3" key="2">
    <citation type="submission" date="2018-11" db="EMBL/GenBank/DDBJ databases">
        <authorList>
            <consortium name="Pathogen Informatics"/>
        </authorList>
    </citation>
    <scope>NUCLEOTIDE SEQUENCE [LARGE SCALE GENOMIC DNA]</scope>
</reference>
<dbReference type="WBParaSite" id="SBAD_0000811901-mRNA-1">
    <property type="protein sequence ID" value="SBAD_0000811901-mRNA-1"/>
    <property type="gene ID" value="SBAD_0000811901"/>
</dbReference>
<dbReference type="Proteomes" id="UP000270296">
    <property type="component" value="Unassembled WGS sequence"/>
</dbReference>
<evidence type="ECO:0000313" key="2">
    <source>
        <dbReference type="EMBL" id="VDP14428.1"/>
    </source>
</evidence>
<evidence type="ECO:0000313" key="3">
    <source>
        <dbReference type="Proteomes" id="UP000270296"/>
    </source>
</evidence>
<evidence type="ECO:0000256" key="1">
    <source>
        <dbReference type="SAM" id="MobiDB-lite"/>
    </source>
</evidence>
<feature type="region of interest" description="Disordered" evidence="1">
    <location>
        <begin position="1"/>
        <end position="66"/>
    </location>
</feature>
<dbReference type="EMBL" id="UZAM01010978">
    <property type="protein sequence ID" value="VDP14428.1"/>
    <property type="molecule type" value="Genomic_DNA"/>
</dbReference>
<evidence type="ECO:0000313" key="4">
    <source>
        <dbReference type="WBParaSite" id="SBAD_0000811901-mRNA-1"/>
    </source>
</evidence>